<dbReference type="InterPro" id="IPR010982">
    <property type="entry name" value="Lambda_DNA-bd_dom_sf"/>
</dbReference>
<evidence type="ECO:0000313" key="3">
    <source>
        <dbReference type="Proteomes" id="UP000070578"/>
    </source>
</evidence>
<dbReference type="InterPro" id="IPR001387">
    <property type="entry name" value="Cro/C1-type_HTH"/>
</dbReference>
<dbReference type="Proteomes" id="UP000070578">
    <property type="component" value="Unassembled WGS sequence"/>
</dbReference>
<comment type="caution">
    <text evidence="2">The sequence shown here is derived from an EMBL/GenBank/DDBJ whole genome shotgun (WGS) entry which is preliminary data.</text>
</comment>
<dbReference type="AlphaFoldDB" id="A0A139BUA3"/>
<sequence length="114" mass="12306">MPYNTLIGKILQRHREHIGKNQSEVAEVAGLTQSAYSRIESGQSPLTLPHLHAISYALGIKPDEVLKEADQIAGKLVSQNVAVPFDKPENSDDTKAALLIGLGILLLILAATNR</sequence>
<organism evidence="2 3">
    <name type="scientific">Candidatus Gallionella acididurans</name>
    <dbReference type="NCBI Taxonomy" id="1796491"/>
    <lineage>
        <taxon>Bacteria</taxon>
        <taxon>Pseudomonadati</taxon>
        <taxon>Pseudomonadota</taxon>
        <taxon>Betaproteobacteria</taxon>
        <taxon>Nitrosomonadales</taxon>
        <taxon>Gallionellaceae</taxon>
        <taxon>Gallionella</taxon>
    </lineage>
</organism>
<evidence type="ECO:0000313" key="2">
    <source>
        <dbReference type="EMBL" id="KXS32554.1"/>
    </source>
</evidence>
<accession>A0A139BUA3</accession>
<proteinExistence type="predicted"/>
<protein>
    <recommendedName>
        <fullName evidence="1">HTH cro/C1-type domain-containing protein</fullName>
    </recommendedName>
</protein>
<dbReference type="SMART" id="SM00530">
    <property type="entry name" value="HTH_XRE"/>
    <property type="match status" value="1"/>
</dbReference>
<dbReference type="Pfam" id="PF01381">
    <property type="entry name" value="HTH_3"/>
    <property type="match status" value="1"/>
</dbReference>
<gene>
    <name evidence="2" type="ORF">AWT59_1323</name>
</gene>
<dbReference type="Gene3D" id="1.10.260.40">
    <property type="entry name" value="lambda repressor-like DNA-binding domains"/>
    <property type="match status" value="1"/>
</dbReference>
<dbReference type="EMBL" id="LSLI01000026">
    <property type="protein sequence ID" value="KXS32554.1"/>
    <property type="molecule type" value="Genomic_DNA"/>
</dbReference>
<dbReference type="GO" id="GO:0003677">
    <property type="term" value="F:DNA binding"/>
    <property type="evidence" value="ECO:0007669"/>
    <property type="project" value="InterPro"/>
</dbReference>
<evidence type="ECO:0000259" key="1">
    <source>
        <dbReference type="PROSITE" id="PS50943"/>
    </source>
</evidence>
<feature type="domain" description="HTH cro/C1-type" evidence="1">
    <location>
        <begin position="11"/>
        <end position="65"/>
    </location>
</feature>
<dbReference type="PROSITE" id="PS50943">
    <property type="entry name" value="HTH_CROC1"/>
    <property type="match status" value="1"/>
</dbReference>
<reference evidence="2 3" key="2">
    <citation type="submission" date="2016-03" db="EMBL/GenBank/DDBJ databases">
        <title>New uncultured bacterium of the family Gallionellaceae from acid mine drainage: description and reconstruction of genome based on metagenomic analysis of microbial community.</title>
        <authorList>
            <person name="Kadnikov V."/>
            <person name="Ivasenko D."/>
            <person name="Beletsky A."/>
            <person name="Mardanov A."/>
            <person name="Danilova E."/>
            <person name="Pimenov N."/>
            <person name="Karnachuk O."/>
            <person name="Ravin N."/>
        </authorList>
    </citation>
    <scope>NUCLEOTIDE SEQUENCE [LARGE SCALE GENOMIC DNA]</scope>
    <source>
        <strain evidence="2">ShG14-8</strain>
    </source>
</reference>
<name>A0A139BUA3_9PROT</name>
<dbReference type="SUPFAM" id="SSF47413">
    <property type="entry name" value="lambda repressor-like DNA-binding domains"/>
    <property type="match status" value="1"/>
</dbReference>
<reference evidence="2 3" key="1">
    <citation type="submission" date="2016-02" db="EMBL/GenBank/DDBJ databases">
        <authorList>
            <person name="Wen L."/>
            <person name="He K."/>
            <person name="Yang H."/>
        </authorList>
    </citation>
    <scope>NUCLEOTIDE SEQUENCE [LARGE SCALE GENOMIC DNA]</scope>
    <source>
        <strain evidence="2">ShG14-8</strain>
    </source>
</reference>
<dbReference type="CDD" id="cd00093">
    <property type="entry name" value="HTH_XRE"/>
    <property type="match status" value="1"/>
</dbReference>